<evidence type="ECO:0000313" key="3">
    <source>
        <dbReference type="Proteomes" id="UP000002194"/>
    </source>
</evidence>
<dbReference type="PhylomeDB" id="Q727L8"/>
<reference evidence="2 3" key="1">
    <citation type="journal article" date="2004" name="Nat. Biotechnol.">
        <title>The genome sequence of the anaerobic, sulfate-reducing bacterium Desulfovibrio vulgaris Hildenborough.</title>
        <authorList>
            <person name="Heidelberg J.F."/>
            <person name="Seshadri R."/>
            <person name="Haveman S.A."/>
            <person name="Hemme C.L."/>
            <person name="Paulsen I.T."/>
            <person name="Kolonay J.F."/>
            <person name="Eisen J.A."/>
            <person name="Ward N."/>
            <person name="Methe B."/>
            <person name="Brinkac L.M."/>
            <person name="Daugherty S.C."/>
            <person name="Deboy R.T."/>
            <person name="Dodson R.J."/>
            <person name="Durkin A.S."/>
            <person name="Madupu R."/>
            <person name="Nelson W.C."/>
            <person name="Sullivan S.A."/>
            <person name="Fouts D."/>
            <person name="Haft D.H."/>
            <person name="Selengut J."/>
            <person name="Peterson J.D."/>
            <person name="Davidsen T.M."/>
            <person name="Zafar N."/>
            <person name="Zhou L."/>
            <person name="Radune D."/>
            <person name="Dimitrov G."/>
            <person name="Hance M."/>
            <person name="Tran K."/>
            <person name="Khouri H."/>
            <person name="Gill J."/>
            <person name="Utterback T.R."/>
            <person name="Feldblyum T.V."/>
            <person name="Wall J.D."/>
            <person name="Voordouw G."/>
            <person name="Fraser C.M."/>
        </authorList>
    </citation>
    <scope>NUCLEOTIDE SEQUENCE [LARGE SCALE GENOMIC DNA]</scope>
    <source>
        <strain evidence="3">ATCC 29579 / DSM 644 / NCIMB 8303 / VKM B-1760 / Hildenborough</strain>
    </source>
</reference>
<feature type="domain" description="Restriction endonuclease type I HsdR N-terminal" evidence="1">
    <location>
        <begin position="22"/>
        <end position="127"/>
    </location>
</feature>
<dbReference type="eggNOG" id="COG4748">
    <property type="taxonomic scope" value="Bacteria"/>
</dbReference>
<dbReference type="AlphaFoldDB" id="Q727L8"/>
<dbReference type="PaxDb" id="882-DVU_2837"/>
<name>Q727L8_NITV2</name>
<dbReference type="OrthoDB" id="9148007at2"/>
<dbReference type="Pfam" id="PF04313">
    <property type="entry name" value="HSDR_N"/>
    <property type="match status" value="1"/>
</dbReference>
<dbReference type="InterPro" id="IPR017035">
    <property type="entry name" value="UCP035009_HsdR_All3000-type"/>
</dbReference>
<sequence length="357" mass="40840">MDFRERIYTLAARIAELRAHTITEEATKNALILPFLQALGYDTFDPRVVIPEFTADVGTKKGERVDYAVIRDGQPVMLIEAKCCGAPLDAGKASQLLRYFHTTHSARIGILTDGVVYQFFSDLDQPNVMDQKPFMTFDFAAIEDALIPELKKLANDRFDIEATLSAAQDLKHIRQLKKKVADEFATPSDDLVRYFAKDVHHGQFRANVVEDYREKLKLAFQHHINDIINERLQTAMQGNAYPEPFEKPEEEQAKPVEKVVETTQEEWEAFYAIKSILRDVIAPERIFMRDAQSYCAILLDDNNRKPICRLHFNGKQKYIGLFDENKKETRHPVDGVDGLYAFTEGLREGAGRHDDTI</sequence>
<dbReference type="RefSeq" id="WP_010940103.1">
    <property type="nucleotide sequence ID" value="NC_002937.3"/>
</dbReference>
<organism evidence="2 3">
    <name type="scientific">Nitratidesulfovibrio vulgaris (strain ATCC 29579 / DSM 644 / CCUG 34227 / NCIMB 8303 / VKM B-1760 / Hildenborough)</name>
    <name type="common">Desulfovibrio vulgaris</name>
    <dbReference type="NCBI Taxonomy" id="882"/>
    <lineage>
        <taxon>Bacteria</taxon>
        <taxon>Pseudomonadati</taxon>
        <taxon>Thermodesulfobacteriota</taxon>
        <taxon>Desulfovibrionia</taxon>
        <taxon>Desulfovibrionales</taxon>
        <taxon>Desulfovibrionaceae</taxon>
        <taxon>Nitratidesulfovibrio</taxon>
    </lineage>
</organism>
<accession>Q727L8</accession>
<dbReference type="EnsemblBacteria" id="AAS97309">
    <property type="protein sequence ID" value="AAS97309"/>
    <property type="gene ID" value="DVU_2837"/>
</dbReference>
<proteinExistence type="predicted"/>
<dbReference type="PIRSF" id="PIRSF035009">
    <property type="entry name" value="UCP035009_HSDR_N"/>
    <property type="match status" value="1"/>
</dbReference>
<evidence type="ECO:0000313" key="2">
    <source>
        <dbReference type="EMBL" id="AAS97309.1"/>
    </source>
</evidence>
<dbReference type="PATRIC" id="fig|882.5.peg.2563"/>
<dbReference type="GO" id="GO:0005524">
    <property type="term" value="F:ATP binding"/>
    <property type="evidence" value="ECO:0007669"/>
    <property type="project" value="UniProtKB-KW"/>
</dbReference>
<protein>
    <recommendedName>
        <fullName evidence="1">Restriction endonuclease type I HsdR N-terminal domain-containing protein</fullName>
    </recommendedName>
</protein>
<dbReference type="GO" id="GO:0009035">
    <property type="term" value="F:type I site-specific deoxyribonuclease activity"/>
    <property type="evidence" value="ECO:0007669"/>
    <property type="project" value="UniProtKB-EC"/>
</dbReference>
<dbReference type="EMBL" id="AE017285">
    <property type="protein sequence ID" value="AAS97309.1"/>
    <property type="molecule type" value="Genomic_DNA"/>
</dbReference>
<dbReference type="GO" id="GO:0003677">
    <property type="term" value="F:DNA binding"/>
    <property type="evidence" value="ECO:0007669"/>
    <property type="project" value="UniProtKB-KW"/>
</dbReference>
<dbReference type="KEGG" id="dvu:DVU_2837"/>
<dbReference type="GO" id="GO:0009307">
    <property type="term" value="P:DNA restriction-modification system"/>
    <property type="evidence" value="ECO:0007669"/>
    <property type="project" value="UniProtKB-KW"/>
</dbReference>
<keyword evidence="3" id="KW-1185">Reference proteome</keyword>
<dbReference type="InterPro" id="IPR007409">
    <property type="entry name" value="Restrct_endonuc_type1_HsdR_N"/>
</dbReference>
<dbReference type="Proteomes" id="UP000002194">
    <property type="component" value="Chromosome"/>
</dbReference>
<dbReference type="STRING" id="882.DVU_2837"/>
<evidence type="ECO:0000259" key="1">
    <source>
        <dbReference type="Pfam" id="PF04313"/>
    </source>
</evidence>
<dbReference type="HOGENOM" id="CLU_045501_0_0_7"/>
<gene>
    <name evidence="2" type="ordered locus">DVU_2837</name>
</gene>